<reference evidence="6 7" key="1">
    <citation type="submission" date="2016-03" db="EMBL/GenBank/DDBJ databases">
        <title>Niastella vici sp. nov., isolated from farmland soil.</title>
        <authorList>
            <person name="Chen L."/>
            <person name="Wang D."/>
            <person name="Yang S."/>
            <person name="Wang G."/>
        </authorList>
    </citation>
    <scope>NUCLEOTIDE SEQUENCE [LARGE SCALE GENOMIC DNA]</scope>
    <source>
        <strain evidence="6 7">DJ57</strain>
    </source>
</reference>
<feature type="transmembrane region" description="Helical" evidence="5">
    <location>
        <begin position="413"/>
        <end position="436"/>
    </location>
</feature>
<dbReference type="GO" id="GO:0015179">
    <property type="term" value="F:L-amino acid transmembrane transporter activity"/>
    <property type="evidence" value="ECO:0007669"/>
    <property type="project" value="TreeGrafter"/>
</dbReference>
<feature type="transmembrane region" description="Helical" evidence="5">
    <location>
        <begin position="381"/>
        <end position="401"/>
    </location>
</feature>
<evidence type="ECO:0000256" key="1">
    <source>
        <dbReference type="ARBA" id="ARBA00004141"/>
    </source>
</evidence>
<organism evidence="6 7">
    <name type="scientific">Niastella vici</name>
    <dbReference type="NCBI Taxonomy" id="1703345"/>
    <lineage>
        <taxon>Bacteria</taxon>
        <taxon>Pseudomonadati</taxon>
        <taxon>Bacteroidota</taxon>
        <taxon>Chitinophagia</taxon>
        <taxon>Chitinophagales</taxon>
        <taxon>Chitinophagaceae</taxon>
        <taxon>Niastella</taxon>
    </lineage>
</organism>
<protein>
    <recommendedName>
        <fullName evidence="8">Amino acid permease</fullName>
    </recommendedName>
</protein>
<keyword evidence="2 5" id="KW-0812">Transmembrane</keyword>
<dbReference type="EMBL" id="LVYD01000079">
    <property type="protein sequence ID" value="OQP59458.1"/>
    <property type="molecule type" value="Genomic_DNA"/>
</dbReference>
<evidence type="ECO:0000313" key="7">
    <source>
        <dbReference type="Proteomes" id="UP000192796"/>
    </source>
</evidence>
<dbReference type="PANTHER" id="PTHR11785">
    <property type="entry name" value="AMINO ACID TRANSPORTER"/>
    <property type="match status" value="1"/>
</dbReference>
<dbReference type="RefSeq" id="WP_081154726.1">
    <property type="nucleotide sequence ID" value="NZ_LVYD01000079.1"/>
</dbReference>
<feature type="transmembrane region" description="Helical" evidence="5">
    <location>
        <begin position="448"/>
        <end position="469"/>
    </location>
</feature>
<feature type="transmembrane region" description="Helical" evidence="5">
    <location>
        <begin position="88"/>
        <end position="117"/>
    </location>
</feature>
<evidence type="ECO:0008006" key="8">
    <source>
        <dbReference type="Google" id="ProtNLM"/>
    </source>
</evidence>
<dbReference type="PIRSF" id="PIRSF006060">
    <property type="entry name" value="AA_transporter"/>
    <property type="match status" value="1"/>
</dbReference>
<feature type="transmembrane region" description="Helical" evidence="5">
    <location>
        <begin position="297"/>
        <end position="321"/>
    </location>
</feature>
<dbReference type="GO" id="GO:0016020">
    <property type="term" value="C:membrane"/>
    <property type="evidence" value="ECO:0007669"/>
    <property type="project" value="UniProtKB-SubCell"/>
</dbReference>
<sequence>MRPTIPDKKTIGFKAATSVVIGSIIGSGIFMKPAVMAAQTGSPIWLTVVWIVAGIFSLFGALIYAELGCMFPQTGGLYVYLRHMYGDFVAFLYGWAGFTVINTASVAAIAFVCAQYADFFLHMPRLAHAAEQSVVWHLPFLGNLYPLDNMGVKVLAIALVLGLTFINYLSVRAGSALQLVSTLVKIVVVTLLVAGIFYSGNGTTANFVQPSAHPPQGGNLLGGLVAALTGAFMSYDGWINITFLGGEIRNPQKNIFRSLVTGVAVCIVIYLLVNQAYLYVLPIDKMAASPLVASDAIAIALGKTSGAIVAALIVICTFGAVNGNTMASSRVTYAMGKDGLFIPFTAREHPRFHTPGNALWLHGGMALLFIISGSFDMLADMFTFVTWAVYLLGAIGIILLRKRRPLQPRPYKVWGYPLVPVLFIAFASFYVVSTIWNDVNNYLHGRVPVINSLLGLSITALGIPVYLYYRRRPK</sequence>
<dbReference type="AlphaFoldDB" id="A0A1V9FM94"/>
<keyword evidence="4 5" id="KW-0472">Membrane</keyword>
<feature type="transmembrane region" description="Helical" evidence="5">
    <location>
        <begin position="255"/>
        <end position="277"/>
    </location>
</feature>
<evidence type="ECO:0000256" key="3">
    <source>
        <dbReference type="ARBA" id="ARBA00022989"/>
    </source>
</evidence>
<feature type="transmembrane region" description="Helical" evidence="5">
    <location>
        <begin position="220"/>
        <end position="243"/>
    </location>
</feature>
<comment type="caution">
    <text evidence="6">The sequence shown here is derived from an EMBL/GenBank/DDBJ whole genome shotgun (WGS) entry which is preliminary data.</text>
</comment>
<evidence type="ECO:0000256" key="4">
    <source>
        <dbReference type="ARBA" id="ARBA00023136"/>
    </source>
</evidence>
<comment type="subcellular location">
    <subcellularLocation>
        <location evidence="1">Membrane</location>
        <topology evidence="1">Multi-pass membrane protein</topology>
    </subcellularLocation>
</comment>
<feature type="transmembrane region" description="Helical" evidence="5">
    <location>
        <begin position="357"/>
        <end position="375"/>
    </location>
</feature>
<dbReference type="InterPro" id="IPR050598">
    <property type="entry name" value="AminoAcid_Transporter"/>
</dbReference>
<evidence type="ECO:0000256" key="5">
    <source>
        <dbReference type="SAM" id="Phobius"/>
    </source>
</evidence>
<dbReference type="Pfam" id="PF13520">
    <property type="entry name" value="AA_permease_2"/>
    <property type="match status" value="1"/>
</dbReference>
<evidence type="ECO:0000313" key="6">
    <source>
        <dbReference type="EMBL" id="OQP59458.1"/>
    </source>
</evidence>
<feature type="transmembrane region" description="Helical" evidence="5">
    <location>
        <begin position="150"/>
        <end position="170"/>
    </location>
</feature>
<dbReference type="OrthoDB" id="9806937at2"/>
<dbReference type="STRING" id="1703345.A3860_37555"/>
<keyword evidence="7" id="KW-1185">Reference proteome</keyword>
<proteinExistence type="predicted"/>
<dbReference type="InterPro" id="IPR002293">
    <property type="entry name" value="AA/rel_permease1"/>
</dbReference>
<feature type="transmembrane region" description="Helical" evidence="5">
    <location>
        <begin position="43"/>
        <end position="67"/>
    </location>
</feature>
<gene>
    <name evidence="6" type="ORF">A3860_37555</name>
</gene>
<feature type="transmembrane region" description="Helical" evidence="5">
    <location>
        <begin position="182"/>
        <end position="200"/>
    </location>
</feature>
<dbReference type="Proteomes" id="UP000192796">
    <property type="component" value="Unassembled WGS sequence"/>
</dbReference>
<dbReference type="Gene3D" id="1.20.1740.10">
    <property type="entry name" value="Amino acid/polyamine transporter I"/>
    <property type="match status" value="1"/>
</dbReference>
<evidence type="ECO:0000256" key="2">
    <source>
        <dbReference type="ARBA" id="ARBA00022692"/>
    </source>
</evidence>
<keyword evidence="3 5" id="KW-1133">Transmembrane helix</keyword>
<name>A0A1V9FM94_9BACT</name>
<dbReference type="PANTHER" id="PTHR11785:SF512">
    <property type="entry name" value="SOBREMESA, ISOFORM B"/>
    <property type="match status" value="1"/>
</dbReference>
<feature type="transmembrane region" description="Helical" evidence="5">
    <location>
        <begin position="12"/>
        <end position="31"/>
    </location>
</feature>
<accession>A0A1V9FM94</accession>